<gene>
    <name evidence="11" type="primary">holD</name>
    <name evidence="9" type="synonym">rimI</name>
    <name evidence="11" type="ORF">NCTC8272_03483</name>
</gene>
<keyword evidence="3 9" id="KW-0963">Cytoplasm</keyword>
<dbReference type="EC" id="2.3.1.266" evidence="7 9"/>
<accession>A0A3S4JBM3</accession>
<dbReference type="InterPro" id="IPR036654">
    <property type="entry name" value="DNA_pol_III_psi_sf"/>
</dbReference>
<dbReference type="InterPro" id="IPR004615">
    <property type="entry name" value="DNA_pol_III_psi"/>
</dbReference>
<dbReference type="Gene3D" id="3.40.50.10220">
    <property type="entry name" value="DNA polymerase III, psi subunit"/>
    <property type="match status" value="1"/>
</dbReference>
<dbReference type="GO" id="GO:0003887">
    <property type="term" value="F:DNA-directed DNA polymerase activity"/>
    <property type="evidence" value="ECO:0007669"/>
    <property type="project" value="InterPro"/>
</dbReference>
<keyword evidence="5 9" id="KW-0012">Acyltransferase</keyword>
<dbReference type="InterPro" id="IPR006464">
    <property type="entry name" value="AcTrfase_RimI/Ard1"/>
</dbReference>
<feature type="binding site" evidence="9">
    <location>
        <begin position="196"/>
        <end position="198"/>
    </location>
    <ligand>
        <name>acetyl-CoA</name>
        <dbReference type="ChEBI" id="CHEBI:57288"/>
    </ligand>
</feature>
<evidence type="ECO:0000256" key="1">
    <source>
        <dbReference type="ARBA" id="ARBA00004496"/>
    </source>
</evidence>
<dbReference type="PANTHER" id="PTHR43420">
    <property type="entry name" value="ACETYLTRANSFERASE"/>
    <property type="match status" value="1"/>
</dbReference>
<dbReference type="NCBIfam" id="TIGR00664">
    <property type="entry name" value="DNA_III_psi"/>
    <property type="match status" value="1"/>
</dbReference>
<dbReference type="GO" id="GO:0005737">
    <property type="term" value="C:cytoplasm"/>
    <property type="evidence" value="ECO:0007669"/>
    <property type="project" value="UniProtKB-SubCell"/>
</dbReference>
<dbReference type="CDD" id="cd04301">
    <property type="entry name" value="NAT_SF"/>
    <property type="match status" value="1"/>
</dbReference>
<dbReference type="InterPro" id="IPR050680">
    <property type="entry name" value="YpeA/RimI_acetyltransf"/>
</dbReference>
<feature type="domain" description="N-acetyltransferase" evidence="10">
    <location>
        <begin position="127"/>
        <end position="274"/>
    </location>
</feature>
<dbReference type="Gene3D" id="3.40.630.30">
    <property type="match status" value="1"/>
</dbReference>
<comment type="function">
    <text evidence="9">Acetylates the N-terminal alanine of ribosomal protein bS18.</text>
</comment>
<dbReference type="EMBL" id="LR134149">
    <property type="protein sequence ID" value="VEA40466.1"/>
    <property type="molecule type" value="Genomic_DNA"/>
</dbReference>
<sequence>MTSRRDWQLQQLGITQWALRRPGALQGEIAISLPAHVRLIVVAEELPALNEPLMRDILRALTVSPDQVLPLAPERVAMLPQGSRCNSWRLGTDAPLQLEGAQVTTPAFNELRANPAARAALWQQICEHEHDFYPQHDRSPAAWQIEQRAHAFPWSEKTFFGNQGERYLNLKLTADDRMAAFAITQVVLDEATLFNIAVDPDFQRRGLGRMLLEHLIDELEKRGVVTLWLEVRASNAAAIALYESLGFNEATIRRNYYPTAQGHEDAIIMALPISM</sequence>
<dbReference type="InterPro" id="IPR016181">
    <property type="entry name" value="Acyl_CoA_acyltransferase"/>
</dbReference>
<feature type="binding site" evidence="9">
    <location>
        <begin position="204"/>
        <end position="209"/>
    </location>
    <ligand>
        <name>acetyl-CoA</name>
        <dbReference type="ChEBI" id="CHEBI:57288"/>
    </ligand>
</feature>
<evidence type="ECO:0000313" key="11">
    <source>
        <dbReference type="EMBL" id="VEA40466.1"/>
    </source>
</evidence>
<dbReference type="Proteomes" id="UP000277214">
    <property type="component" value="Chromosome 1"/>
</dbReference>
<evidence type="ECO:0000256" key="2">
    <source>
        <dbReference type="ARBA" id="ARBA00005395"/>
    </source>
</evidence>
<dbReference type="SUPFAM" id="SSF55729">
    <property type="entry name" value="Acyl-CoA N-acyltransferases (Nat)"/>
    <property type="match status" value="1"/>
</dbReference>
<dbReference type="InterPro" id="IPR018382">
    <property type="entry name" value="DNA_pol_III_psi_subgr"/>
</dbReference>
<dbReference type="NCBIfam" id="NF007025">
    <property type="entry name" value="PRK09491.1"/>
    <property type="match status" value="1"/>
</dbReference>
<proteinExistence type="inferred from homology"/>
<dbReference type="Pfam" id="PF13508">
    <property type="entry name" value="Acetyltransf_7"/>
    <property type="match status" value="1"/>
</dbReference>
<dbReference type="SUPFAM" id="SSF102220">
    <property type="entry name" value="DNA polymerase III psi subunit"/>
    <property type="match status" value="1"/>
</dbReference>
<dbReference type="HAMAP" id="MF_02210">
    <property type="entry name" value="RimI"/>
    <property type="match status" value="1"/>
</dbReference>
<evidence type="ECO:0000256" key="4">
    <source>
        <dbReference type="ARBA" id="ARBA00022679"/>
    </source>
</evidence>
<comment type="similarity">
    <text evidence="2 9">Belongs to the acetyltransferase family. RimI subfamily.</text>
</comment>
<evidence type="ECO:0000256" key="6">
    <source>
        <dbReference type="ARBA" id="ARBA00051697"/>
    </source>
</evidence>
<dbReference type="PANTHER" id="PTHR43420:SF51">
    <property type="entry name" value="PEPTIDYL-LYSINE N-ACETYLTRANSFERASE YIAC"/>
    <property type="match status" value="1"/>
</dbReference>
<evidence type="ECO:0000256" key="9">
    <source>
        <dbReference type="HAMAP-Rule" id="MF_02210"/>
    </source>
</evidence>
<comment type="catalytic activity">
    <reaction evidence="6 9">
        <text>N-terminal L-alanyl-[ribosomal protein bS18] + acetyl-CoA = N-terminal N(alpha)-acetyl-L-alanyl-[ribosomal protein bS18] + CoA + H(+)</text>
        <dbReference type="Rhea" id="RHEA:43756"/>
        <dbReference type="Rhea" id="RHEA-COMP:10676"/>
        <dbReference type="Rhea" id="RHEA-COMP:10677"/>
        <dbReference type="ChEBI" id="CHEBI:15378"/>
        <dbReference type="ChEBI" id="CHEBI:57287"/>
        <dbReference type="ChEBI" id="CHEBI:57288"/>
        <dbReference type="ChEBI" id="CHEBI:64718"/>
        <dbReference type="ChEBI" id="CHEBI:83683"/>
        <dbReference type="EC" id="2.3.1.266"/>
    </reaction>
</comment>
<protein>
    <recommendedName>
        <fullName evidence="8 9">[Ribosomal protein bS18]-alanine N-acetyltransferase</fullName>
        <ecNumber evidence="7 9">2.3.1.266</ecNumber>
    </recommendedName>
</protein>
<evidence type="ECO:0000313" key="12">
    <source>
        <dbReference type="Proteomes" id="UP000277214"/>
    </source>
</evidence>
<name>A0A3S4JBM3_SALET</name>
<evidence type="ECO:0000259" key="10">
    <source>
        <dbReference type="PROSITE" id="PS51186"/>
    </source>
</evidence>
<evidence type="ECO:0000256" key="3">
    <source>
        <dbReference type="ARBA" id="ARBA00022490"/>
    </source>
</evidence>
<dbReference type="GO" id="GO:0006260">
    <property type="term" value="P:DNA replication"/>
    <property type="evidence" value="ECO:0007669"/>
    <property type="project" value="InterPro"/>
</dbReference>
<dbReference type="InterPro" id="IPR043690">
    <property type="entry name" value="RimI"/>
</dbReference>
<keyword evidence="4 9" id="KW-0808">Transferase</keyword>
<dbReference type="Pfam" id="PF03603">
    <property type="entry name" value="DNA_III_psi"/>
    <property type="match status" value="1"/>
</dbReference>
<reference evidence="11 12" key="1">
    <citation type="submission" date="2018-12" db="EMBL/GenBank/DDBJ databases">
        <authorList>
            <consortium name="Pathogen Informatics"/>
        </authorList>
    </citation>
    <scope>NUCLEOTIDE SEQUENCE [LARGE SCALE GENOMIC DNA]</scope>
    <source>
        <strain evidence="11 12">NCTC8272</strain>
    </source>
</reference>
<dbReference type="NCBIfam" id="TIGR01575">
    <property type="entry name" value="rimI"/>
    <property type="match status" value="1"/>
</dbReference>
<evidence type="ECO:0000256" key="7">
    <source>
        <dbReference type="ARBA" id="ARBA00067002"/>
    </source>
</evidence>
<dbReference type="PROSITE" id="PS51186">
    <property type="entry name" value="GNAT"/>
    <property type="match status" value="1"/>
</dbReference>
<evidence type="ECO:0000256" key="8">
    <source>
        <dbReference type="ARBA" id="ARBA00072527"/>
    </source>
</evidence>
<dbReference type="GO" id="GO:0008408">
    <property type="term" value="F:3'-5' exonuclease activity"/>
    <property type="evidence" value="ECO:0007669"/>
    <property type="project" value="InterPro"/>
</dbReference>
<dbReference type="AlphaFoldDB" id="A0A3S4JBM3"/>
<organism evidence="11 12">
    <name type="scientific">Salmonella enterica I</name>
    <dbReference type="NCBI Taxonomy" id="59201"/>
    <lineage>
        <taxon>Bacteria</taxon>
        <taxon>Pseudomonadati</taxon>
        <taxon>Pseudomonadota</taxon>
        <taxon>Gammaproteobacteria</taxon>
        <taxon>Enterobacterales</taxon>
        <taxon>Enterobacteriaceae</taxon>
        <taxon>Salmonella</taxon>
    </lineage>
</organism>
<comment type="subcellular location">
    <subcellularLocation>
        <location evidence="1 9">Cytoplasm</location>
    </subcellularLocation>
</comment>
<evidence type="ECO:0000256" key="5">
    <source>
        <dbReference type="ARBA" id="ARBA00023315"/>
    </source>
</evidence>
<feature type="active site" description="Proton acceptor" evidence="9">
    <location>
        <position position="230"/>
    </location>
</feature>
<dbReference type="GO" id="GO:0008999">
    <property type="term" value="F:protein-N-terminal-alanine acetyltransferase activity"/>
    <property type="evidence" value="ECO:0007669"/>
    <property type="project" value="UniProtKB-UniRule"/>
</dbReference>
<dbReference type="NCBIfam" id="NF005336">
    <property type="entry name" value="PRK06856.1-2"/>
    <property type="match status" value="1"/>
</dbReference>
<feature type="binding site" evidence="9">
    <location>
        <position position="235"/>
    </location>
    <ligand>
        <name>acetyl-CoA</name>
        <dbReference type="ChEBI" id="CHEBI:57288"/>
    </ligand>
</feature>
<keyword evidence="11" id="KW-0548">Nucleotidyltransferase</keyword>
<feature type="active site" description="Proton donor" evidence="9">
    <location>
        <position position="242"/>
    </location>
</feature>
<dbReference type="InterPro" id="IPR000182">
    <property type="entry name" value="GNAT_dom"/>
</dbReference>
<dbReference type="FunFam" id="3.40.630.30:FF:000018">
    <property type="entry name" value="[Ribosomal protein S18]-alanine N-acetyltransferase"/>
    <property type="match status" value="1"/>
</dbReference>